<evidence type="ECO:0000313" key="2">
    <source>
        <dbReference type="EMBL" id="CAF1353631.1"/>
    </source>
</evidence>
<dbReference type="EMBL" id="CAJNOU010003081">
    <property type="protein sequence ID" value="CAF1369675.1"/>
    <property type="molecule type" value="Genomic_DNA"/>
</dbReference>
<evidence type="ECO:0000313" key="5">
    <source>
        <dbReference type="EMBL" id="CAF4093741.1"/>
    </source>
</evidence>
<evidence type="ECO:0000313" key="1">
    <source>
        <dbReference type="EMBL" id="CAF1288845.1"/>
    </source>
</evidence>
<dbReference type="EMBL" id="CAJOAX010004861">
    <property type="protein sequence ID" value="CAF3924651.1"/>
    <property type="molecule type" value="Genomic_DNA"/>
</dbReference>
<sequence length="219" mass="24129">MANIPLTNGIDANIRQEAGLSTPISIDILNPSDAMRYIQEVTNEANLFTSVKEAVTLTHDFLKGLHEAEFQELIEDTEEPYLRTLLQKVLDLREGEMTLLASTREEKNHSRLSWVVKGERMKNGKFDIVQVNACQVKEIDKQKIAAYSLAAASLGCVIGAVANPVVGMITGSAALAAGGLKTAFDVKKCPRDVIYGYILKYLQDKNLLNISNSNTDNRM</sequence>
<dbReference type="OrthoDB" id="10026832at2759"/>
<dbReference type="EMBL" id="CAJNOO010002678">
    <property type="protein sequence ID" value="CAF1288845.1"/>
    <property type="molecule type" value="Genomic_DNA"/>
</dbReference>
<dbReference type="Proteomes" id="UP000663874">
    <property type="component" value="Unassembled WGS sequence"/>
</dbReference>
<organism evidence="3 6">
    <name type="scientific">Rotaria sordida</name>
    <dbReference type="NCBI Taxonomy" id="392033"/>
    <lineage>
        <taxon>Eukaryota</taxon>
        <taxon>Metazoa</taxon>
        <taxon>Spiralia</taxon>
        <taxon>Gnathifera</taxon>
        <taxon>Rotifera</taxon>
        <taxon>Eurotatoria</taxon>
        <taxon>Bdelloidea</taxon>
        <taxon>Philodinida</taxon>
        <taxon>Philodinidae</taxon>
        <taxon>Rotaria</taxon>
    </lineage>
</organism>
<protein>
    <submittedName>
        <fullName evidence="3">Uncharacterized protein</fullName>
    </submittedName>
</protein>
<dbReference type="EMBL" id="CAJNOT010002936">
    <property type="protein sequence ID" value="CAF1353631.1"/>
    <property type="molecule type" value="Genomic_DNA"/>
</dbReference>
<evidence type="ECO:0000313" key="3">
    <source>
        <dbReference type="EMBL" id="CAF1369675.1"/>
    </source>
</evidence>
<proteinExistence type="predicted"/>
<evidence type="ECO:0000313" key="6">
    <source>
        <dbReference type="Proteomes" id="UP000663889"/>
    </source>
</evidence>
<accession>A0A815ISU8</accession>
<dbReference type="Proteomes" id="UP000663864">
    <property type="component" value="Unassembled WGS sequence"/>
</dbReference>
<dbReference type="Proteomes" id="UP000663889">
    <property type="component" value="Unassembled WGS sequence"/>
</dbReference>
<dbReference type="Proteomes" id="UP000663882">
    <property type="component" value="Unassembled WGS sequence"/>
</dbReference>
<dbReference type="EMBL" id="CAJOBE010009815">
    <property type="protein sequence ID" value="CAF4093741.1"/>
    <property type="molecule type" value="Genomic_DNA"/>
</dbReference>
<gene>
    <name evidence="5" type="ORF">FNK824_LOCUS31033</name>
    <name evidence="4" type="ORF">OTI717_LOCUS25010</name>
    <name evidence="1" type="ORF">RFH988_LOCUS29101</name>
    <name evidence="3" type="ORF">SEV965_LOCUS29823</name>
    <name evidence="2" type="ORF">ZHD862_LOCUS30698</name>
</gene>
<dbReference type="AlphaFoldDB" id="A0A815ISU8"/>
<dbReference type="Proteomes" id="UP000663823">
    <property type="component" value="Unassembled WGS sequence"/>
</dbReference>
<comment type="caution">
    <text evidence="3">The sequence shown here is derived from an EMBL/GenBank/DDBJ whole genome shotgun (WGS) entry which is preliminary data.</text>
</comment>
<evidence type="ECO:0000313" key="4">
    <source>
        <dbReference type="EMBL" id="CAF3924651.1"/>
    </source>
</evidence>
<reference evidence="3" key="1">
    <citation type="submission" date="2021-02" db="EMBL/GenBank/DDBJ databases">
        <authorList>
            <person name="Nowell W R."/>
        </authorList>
    </citation>
    <scope>NUCLEOTIDE SEQUENCE</scope>
</reference>
<name>A0A815ISU8_9BILA</name>